<dbReference type="PANTHER" id="PTHR21371:SF1">
    <property type="entry name" value="KETOL-ACID REDUCTOISOMERASE, MITOCHONDRIAL"/>
    <property type="match status" value="1"/>
</dbReference>
<dbReference type="NCBIfam" id="NF004017">
    <property type="entry name" value="PRK05479.1"/>
    <property type="match status" value="1"/>
</dbReference>
<protein>
    <recommendedName>
        <fullName evidence="11">Ketol-acid reductoisomerase (NADP(+))</fullName>
        <shortName evidence="11">KARI</shortName>
        <ecNumber evidence="11">1.1.1.86</ecNumber>
    </recommendedName>
    <alternativeName>
        <fullName evidence="11">Acetohydroxy-acid isomeroreductase</fullName>
        <shortName evidence="11">AHIR</shortName>
    </alternativeName>
    <alternativeName>
        <fullName evidence="11">Alpha-keto-beta-hydroxylacyl reductoisomerase</fullName>
    </alternativeName>
</protein>
<dbReference type="GO" id="GO:0000287">
    <property type="term" value="F:magnesium ion binding"/>
    <property type="evidence" value="ECO:0007669"/>
    <property type="project" value="UniProtKB-UniRule"/>
</dbReference>
<keyword evidence="15" id="KW-0413">Isomerase</keyword>
<dbReference type="NCBIfam" id="TIGR00465">
    <property type="entry name" value="ilvC"/>
    <property type="match status" value="1"/>
</dbReference>
<feature type="binding site" evidence="11">
    <location>
        <position position="139"/>
    </location>
    <ligand>
        <name>NADP(+)</name>
        <dbReference type="ChEBI" id="CHEBI:58349"/>
    </ligand>
</feature>
<evidence type="ECO:0000256" key="12">
    <source>
        <dbReference type="PROSITE-ProRule" id="PRU01198"/>
    </source>
</evidence>
<comment type="catalytic activity">
    <reaction evidence="11">
        <text>(2R,3R)-2,3-dihydroxy-3-methylpentanoate + NADP(+) = (S)-2-ethyl-2-hydroxy-3-oxobutanoate + NADPH + H(+)</text>
        <dbReference type="Rhea" id="RHEA:13493"/>
        <dbReference type="ChEBI" id="CHEBI:15378"/>
        <dbReference type="ChEBI" id="CHEBI:49256"/>
        <dbReference type="ChEBI" id="CHEBI:49258"/>
        <dbReference type="ChEBI" id="CHEBI:57783"/>
        <dbReference type="ChEBI" id="CHEBI:58349"/>
        <dbReference type="EC" id="1.1.1.86"/>
    </reaction>
</comment>
<evidence type="ECO:0000256" key="6">
    <source>
        <dbReference type="ARBA" id="ARBA00022842"/>
    </source>
</evidence>
<keyword evidence="7 11" id="KW-0560">Oxidoreductase</keyword>
<dbReference type="FunFam" id="3.40.50.720:FF:000023">
    <property type="entry name" value="Ketol-acid reductoisomerase (NADP(+))"/>
    <property type="match status" value="1"/>
</dbReference>
<dbReference type="InterPro" id="IPR013116">
    <property type="entry name" value="KARI_N"/>
</dbReference>
<gene>
    <name evidence="11 15" type="primary">ilvC</name>
    <name evidence="15" type="ORF">BAIACGLI_00010</name>
</gene>
<comment type="cofactor">
    <cofactor evidence="11">
        <name>Mg(2+)</name>
        <dbReference type="ChEBI" id="CHEBI:18420"/>
    </cofactor>
    <text evidence="11">Binds 2 magnesium ions per subunit.</text>
</comment>
<dbReference type="Gene3D" id="3.40.50.720">
    <property type="entry name" value="NAD(P)-binding Rossmann-like Domain"/>
    <property type="match status" value="1"/>
</dbReference>
<accession>A0A7G9YFB3</accession>
<feature type="binding site" evidence="11 12">
    <location>
        <position position="257"/>
    </location>
    <ligand>
        <name>substrate</name>
    </ligand>
</feature>
<dbReference type="Gene3D" id="6.10.240.10">
    <property type="match status" value="1"/>
</dbReference>
<dbReference type="InterPro" id="IPR008927">
    <property type="entry name" value="6-PGluconate_DH-like_C_sf"/>
</dbReference>
<comment type="caution">
    <text evidence="11">Lacks conserved residue(s) required for the propagation of feature annotation.</text>
</comment>
<feature type="binding site" evidence="11">
    <location>
        <begin position="25"/>
        <end position="28"/>
    </location>
    <ligand>
        <name>NADP(+)</name>
        <dbReference type="ChEBI" id="CHEBI:58349"/>
    </ligand>
</feature>
<proteinExistence type="inferred from homology"/>
<evidence type="ECO:0000259" key="13">
    <source>
        <dbReference type="PROSITE" id="PS51850"/>
    </source>
</evidence>
<keyword evidence="8 11" id="KW-0100">Branched-chain amino acid biosynthesis</keyword>
<dbReference type="SUPFAM" id="SSF51735">
    <property type="entry name" value="NAD(P)-binding Rossmann-fold domains"/>
    <property type="match status" value="1"/>
</dbReference>
<sequence length="336" mass="36768">MVQIYYDDDADLGVLDGKTIAVIGYGNQGHAQAQNLKDSGLNVIVGIKKGDEPWIQQERARIESDGLKVATIEEASAQADIIQILVPDEIQQQVYTDSIEPGIESGNAIVFSHGFNIHYGQIVPPDDVDVFMVAPKAPGHMVRTMFVEGNGVPGLLAIQQDATGNAMEIGLAYARGIGCTKAGVIETTFAEETETDLFGEQVDLCGGVTCMIKAAFEVLVEAGYQPEIAYFETLHELKLIVDLIHEGGLARMWRSVSNTAEYGGLTVGPKIINEQSIDAMYDALEKIQSGEFAREWILESQARRPVLNALERMEKEHLIEEVGAELRAMMPWLDSE</sequence>
<evidence type="ECO:0000256" key="8">
    <source>
        <dbReference type="ARBA" id="ARBA00023304"/>
    </source>
</evidence>
<evidence type="ECO:0000256" key="1">
    <source>
        <dbReference type="ARBA" id="ARBA00004864"/>
    </source>
</evidence>
<feature type="binding site" evidence="11">
    <location>
        <position position="48"/>
    </location>
    <ligand>
        <name>NADP(+)</name>
        <dbReference type="ChEBI" id="CHEBI:58349"/>
    </ligand>
</feature>
<feature type="domain" description="KARI N-terminal Rossmann" evidence="13">
    <location>
        <begin position="2"/>
        <end position="187"/>
    </location>
</feature>
<evidence type="ECO:0000256" key="5">
    <source>
        <dbReference type="ARBA" id="ARBA00022723"/>
    </source>
</evidence>
<name>A0A7G9YFB3_9EURY</name>
<organism evidence="15">
    <name type="scientific">Candidatus Methanogaster sp. ANME-2c ERB4</name>
    <dbReference type="NCBI Taxonomy" id="2759911"/>
    <lineage>
        <taxon>Archaea</taxon>
        <taxon>Methanobacteriati</taxon>
        <taxon>Methanobacteriota</taxon>
        <taxon>Stenosarchaea group</taxon>
        <taxon>Methanomicrobia</taxon>
        <taxon>Methanosarcinales</taxon>
        <taxon>ANME-2 cluster</taxon>
        <taxon>Candidatus Methanogasteraceae</taxon>
        <taxon>Candidatus Methanogaster</taxon>
    </lineage>
</organism>
<dbReference type="PIRSF" id="PIRSF000116">
    <property type="entry name" value="IlvC_gammaproteo"/>
    <property type="match status" value="1"/>
</dbReference>
<comment type="catalytic activity">
    <reaction evidence="11">
        <text>(2R)-2,3-dihydroxy-3-methylbutanoate + NADP(+) = (2S)-2-acetolactate + NADPH + H(+)</text>
        <dbReference type="Rhea" id="RHEA:22068"/>
        <dbReference type="ChEBI" id="CHEBI:15378"/>
        <dbReference type="ChEBI" id="CHEBI:49072"/>
        <dbReference type="ChEBI" id="CHEBI:57783"/>
        <dbReference type="ChEBI" id="CHEBI:58349"/>
        <dbReference type="ChEBI" id="CHEBI:58476"/>
        <dbReference type="EC" id="1.1.1.86"/>
    </reaction>
</comment>
<dbReference type="Pfam" id="PF01450">
    <property type="entry name" value="KARI_C"/>
    <property type="match status" value="1"/>
</dbReference>
<dbReference type="PANTHER" id="PTHR21371">
    <property type="entry name" value="KETOL-ACID REDUCTOISOMERASE, MITOCHONDRIAL"/>
    <property type="match status" value="1"/>
</dbReference>
<comment type="pathway">
    <text evidence="1 11">Amino-acid biosynthesis; L-valine biosynthesis; L-valine from pyruvate: step 2/4.</text>
</comment>
<keyword evidence="11" id="KW-0521">NADP</keyword>
<reference evidence="15" key="1">
    <citation type="submission" date="2020-06" db="EMBL/GenBank/DDBJ databases">
        <title>Unique genomic features of the anaerobic methanotrophic archaea.</title>
        <authorList>
            <person name="Chadwick G.L."/>
            <person name="Skennerton C.T."/>
            <person name="Laso-Perez R."/>
            <person name="Leu A.O."/>
            <person name="Speth D.R."/>
            <person name="Yu H."/>
            <person name="Morgan-Lang C."/>
            <person name="Hatzenpichler R."/>
            <person name="Goudeau D."/>
            <person name="Malmstrom R."/>
            <person name="Brazelton W.J."/>
            <person name="Woyke T."/>
            <person name="Hallam S.J."/>
            <person name="Tyson G.W."/>
            <person name="Wegener G."/>
            <person name="Boetius A."/>
            <person name="Orphan V."/>
        </authorList>
    </citation>
    <scope>NUCLEOTIDE SEQUENCE</scope>
</reference>
<feature type="binding site" evidence="11 12">
    <location>
        <position position="236"/>
    </location>
    <ligand>
        <name>Mg(2+)</name>
        <dbReference type="ChEBI" id="CHEBI:18420"/>
        <label>2</label>
    </ligand>
</feature>
<dbReference type="UniPathway" id="UPA00049">
    <property type="reaction ID" value="UER00060"/>
</dbReference>
<dbReference type="PROSITE" id="PS51851">
    <property type="entry name" value="KARI_C"/>
    <property type="match status" value="1"/>
</dbReference>
<evidence type="ECO:0000256" key="9">
    <source>
        <dbReference type="ARBA" id="ARBA00050504"/>
    </source>
</evidence>
<dbReference type="InterPro" id="IPR000506">
    <property type="entry name" value="KARI_C"/>
</dbReference>
<evidence type="ECO:0000256" key="2">
    <source>
        <dbReference type="ARBA" id="ARBA00004885"/>
    </source>
</evidence>
<evidence type="ECO:0000256" key="4">
    <source>
        <dbReference type="ARBA" id="ARBA00022605"/>
    </source>
</evidence>
<evidence type="ECO:0000256" key="3">
    <source>
        <dbReference type="ARBA" id="ARBA00010318"/>
    </source>
</evidence>
<dbReference type="PROSITE" id="PS51850">
    <property type="entry name" value="KARI_N"/>
    <property type="match status" value="1"/>
</dbReference>
<dbReference type="SUPFAM" id="SSF48179">
    <property type="entry name" value="6-phosphogluconate dehydrogenase C-terminal domain-like"/>
    <property type="match status" value="1"/>
</dbReference>
<dbReference type="EC" id="1.1.1.86" evidence="11"/>
<keyword evidence="4 11" id="KW-0028">Amino-acid biosynthesis</keyword>
<evidence type="ECO:0000256" key="10">
    <source>
        <dbReference type="ARBA" id="ARBA00052344"/>
    </source>
</evidence>
<evidence type="ECO:0000259" key="14">
    <source>
        <dbReference type="PROSITE" id="PS51851"/>
    </source>
</evidence>
<feature type="domain" description="KARI C-terminal knotted" evidence="14">
    <location>
        <begin position="188"/>
        <end position="333"/>
    </location>
</feature>
<feature type="binding site" evidence="11 12">
    <location>
        <position position="196"/>
    </location>
    <ligand>
        <name>Mg(2+)</name>
        <dbReference type="ChEBI" id="CHEBI:18420"/>
        <label>2</label>
    </ligand>
</feature>
<comment type="catalytic activity">
    <reaction evidence="9">
        <text>(2R)-2,3-dihydroxy-3-methylbutanoate + NAD(+) = (2S)-2-acetolactate + NADH + H(+)</text>
        <dbReference type="Rhea" id="RHEA:30627"/>
        <dbReference type="ChEBI" id="CHEBI:15378"/>
        <dbReference type="ChEBI" id="CHEBI:49072"/>
        <dbReference type="ChEBI" id="CHEBI:57540"/>
        <dbReference type="ChEBI" id="CHEBI:57945"/>
        <dbReference type="ChEBI" id="CHEBI:58476"/>
        <dbReference type="EC" id="1.1.1.383"/>
    </reaction>
</comment>
<dbReference type="Pfam" id="PF07991">
    <property type="entry name" value="KARI_N"/>
    <property type="match status" value="1"/>
</dbReference>
<comment type="catalytic activity">
    <reaction evidence="10">
        <text>(2R)-2,3-dihydroxy-3-methylbutanoate + NADP(+) = (2S)-2-acetolactate + NADPH + H(+)</text>
        <dbReference type="Rhea" id="RHEA:22068"/>
        <dbReference type="ChEBI" id="CHEBI:15378"/>
        <dbReference type="ChEBI" id="CHEBI:49072"/>
        <dbReference type="ChEBI" id="CHEBI:57783"/>
        <dbReference type="ChEBI" id="CHEBI:58349"/>
        <dbReference type="ChEBI" id="CHEBI:58476"/>
        <dbReference type="EC" id="1.1.1.383"/>
    </reaction>
</comment>
<feature type="binding site" evidence="11 12">
    <location>
        <position position="196"/>
    </location>
    <ligand>
        <name>Mg(2+)</name>
        <dbReference type="ChEBI" id="CHEBI:18420"/>
        <label>1</label>
    </ligand>
</feature>
<dbReference type="InterPro" id="IPR036291">
    <property type="entry name" value="NAD(P)-bd_dom_sf"/>
</dbReference>
<dbReference type="InterPro" id="IPR014359">
    <property type="entry name" value="KARI_prok"/>
</dbReference>
<dbReference type="HAMAP" id="MF_00435">
    <property type="entry name" value="IlvC"/>
    <property type="match status" value="1"/>
</dbReference>
<dbReference type="AlphaFoldDB" id="A0A7G9YFB3"/>
<comment type="pathway">
    <text evidence="2 11">Amino-acid biosynthesis; L-isoleucine biosynthesis; L-isoleucine from 2-oxobutanoate: step 2/4.</text>
</comment>
<feature type="binding site" evidence="11 12">
    <location>
        <position position="232"/>
    </location>
    <ligand>
        <name>Mg(2+)</name>
        <dbReference type="ChEBI" id="CHEBI:18420"/>
        <label>2</label>
    </ligand>
</feature>
<dbReference type="UniPathway" id="UPA00047">
    <property type="reaction ID" value="UER00056"/>
</dbReference>
<dbReference type="GO" id="GO:0050661">
    <property type="term" value="F:NADP binding"/>
    <property type="evidence" value="ECO:0007669"/>
    <property type="project" value="InterPro"/>
</dbReference>
<keyword evidence="6 11" id="KW-0460">Magnesium</keyword>
<dbReference type="GO" id="GO:0016853">
    <property type="term" value="F:isomerase activity"/>
    <property type="evidence" value="ECO:0007669"/>
    <property type="project" value="UniProtKB-KW"/>
</dbReference>
<dbReference type="GO" id="GO:0004455">
    <property type="term" value="F:ketol-acid reductoisomerase activity"/>
    <property type="evidence" value="ECO:0007669"/>
    <property type="project" value="UniProtKB-UniRule"/>
</dbReference>
<dbReference type="GO" id="GO:0009099">
    <property type="term" value="P:L-valine biosynthetic process"/>
    <property type="evidence" value="ECO:0007669"/>
    <property type="project" value="UniProtKB-UniRule"/>
</dbReference>
<keyword evidence="5 11" id="KW-0479">Metal-binding</keyword>
<comment type="function">
    <text evidence="11">Involved in the biosynthesis of branched-chain amino acids (BCAA). Catalyzes an alkyl-migration followed by a ketol-acid reduction of (S)-2-acetolactate (S2AL) to yield (R)-2,3-dihydroxy-isovalerate. In the isomerase reaction, S2AL is rearranged via a Mg-dependent methyl migration to produce 3-hydroxy-3-methyl-2-ketobutyrate (HMKB). In the reductase reaction, this 2-ketoacid undergoes a metal-dependent reduction by NADPH to yield (R)-2,3-dihydroxy-isovalerate.</text>
</comment>
<evidence type="ECO:0000256" key="7">
    <source>
        <dbReference type="ARBA" id="ARBA00023002"/>
    </source>
</evidence>
<evidence type="ECO:0000256" key="11">
    <source>
        <dbReference type="HAMAP-Rule" id="MF_00435"/>
    </source>
</evidence>
<feature type="active site" evidence="11">
    <location>
        <position position="113"/>
    </location>
</feature>
<dbReference type="EMBL" id="MT631214">
    <property type="protein sequence ID" value="QNO46697.1"/>
    <property type="molecule type" value="Genomic_DNA"/>
</dbReference>
<dbReference type="GO" id="GO:0009097">
    <property type="term" value="P:isoleucine biosynthetic process"/>
    <property type="evidence" value="ECO:0007669"/>
    <property type="project" value="UniProtKB-UniRule"/>
</dbReference>
<dbReference type="InterPro" id="IPR013023">
    <property type="entry name" value="KARI"/>
</dbReference>
<evidence type="ECO:0000313" key="15">
    <source>
        <dbReference type="EMBL" id="QNO46697.1"/>
    </source>
</evidence>
<comment type="similarity">
    <text evidence="3 11 12">Belongs to the ketol-acid reductoisomerase family.</text>
</comment>
<feature type="binding site" evidence="11 12">
    <location>
        <position position="200"/>
    </location>
    <ligand>
        <name>Mg(2+)</name>
        <dbReference type="ChEBI" id="CHEBI:18420"/>
        <label>1</label>
    </ligand>
</feature>
<dbReference type="NCBIfam" id="NF009940">
    <property type="entry name" value="PRK13403.1"/>
    <property type="match status" value="1"/>
</dbReference>